<feature type="active site" description="Proton donor/acceptor" evidence="7">
    <location>
        <position position="70"/>
    </location>
</feature>
<name>A0ABS4IR67_9BACL</name>
<keyword evidence="5 7" id="KW-0413">Isomerase</keyword>
<organism evidence="8 9">
    <name type="scientific">Paenibacillus eucommiae</name>
    <dbReference type="NCBI Taxonomy" id="1355755"/>
    <lineage>
        <taxon>Bacteria</taxon>
        <taxon>Bacillati</taxon>
        <taxon>Bacillota</taxon>
        <taxon>Bacilli</taxon>
        <taxon>Bacillales</taxon>
        <taxon>Paenibacillaceae</taxon>
        <taxon>Paenibacillus</taxon>
    </lineage>
</organism>
<keyword evidence="4 7" id="KW-0573">Peptidoglycan synthesis</keyword>
<dbReference type="InterPro" id="IPR018187">
    <property type="entry name" value="Asp/Glu_racemase_AS_1"/>
</dbReference>
<dbReference type="GO" id="GO:0008881">
    <property type="term" value="F:glutamate racemase activity"/>
    <property type="evidence" value="ECO:0007669"/>
    <property type="project" value="UniProtKB-EC"/>
</dbReference>
<proteinExistence type="inferred from homology"/>
<dbReference type="InterPro" id="IPR015942">
    <property type="entry name" value="Asp/Glu/hydantoin_racemase"/>
</dbReference>
<dbReference type="InterPro" id="IPR001920">
    <property type="entry name" value="Asp/Glu_race"/>
</dbReference>
<dbReference type="Proteomes" id="UP001519287">
    <property type="component" value="Unassembled WGS sequence"/>
</dbReference>
<dbReference type="Gene3D" id="3.40.50.1860">
    <property type="match status" value="2"/>
</dbReference>
<accession>A0ABS4IR67</accession>
<reference evidence="8 9" key="1">
    <citation type="submission" date="2021-03" db="EMBL/GenBank/DDBJ databases">
        <title>Genomic Encyclopedia of Type Strains, Phase IV (KMG-IV): sequencing the most valuable type-strain genomes for metagenomic binning, comparative biology and taxonomic classification.</title>
        <authorList>
            <person name="Goeker M."/>
        </authorList>
    </citation>
    <scope>NUCLEOTIDE SEQUENCE [LARGE SCALE GENOMIC DNA]</scope>
    <source>
        <strain evidence="8 9">DSM 26048</strain>
    </source>
</reference>
<protein>
    <recommendedName>
        <fullName evidence="2 7">Glutamate racemase</fullName>
        <ecNumber evidence="2 7">5.1.1.3</ecNumber>
    </recommendedName>
</protein>
<feature type="binding site" evidence="7">
    <location>
        <begin position="71"/>
        <end position="72"/>
    </location>
    <ligand>
        <name>substrate</name>
    </ligand>
</feature>
<evidence type="ECO:0000256" key="2">
    <source>
        <dbReference type="ARBA" id="ARBA00013090"/>
    </source>
</evidence>
<dbReference type="RefSeq" id="WP_209970821.1">
    <property type="nucleotide sequence ID" value="NZ_JAGGLB010000003.1"/>
</dbReference>
<evidence type="ECO:0000313" key="9">
    <source>
        <dbReference type="Proteomes" id="UP001519287"/>
    </source>
</evidence>
<dbReference type="EC" id="5.1.1.3" evidence="2 7"/>
<sequence>MKIAVFDSGIGGITVLTEAIRQLPQEDFLYFADTLHVPYGTKPKQEVQGYIYDSISMILQEPIKAIIIACNTATSIAISQLRANSEIPIIGMEPAVKPAVEMSRSIGKRVLVLATPLTLREAKYHELVQRVDDLSIVDSLPLPDLVEFCEALQFDSEIIKTYFNKQFAAFDLSQYGTLVLGCTHFPFYKRILSEILPVHIKLIDGSQGTVRRLKEMLAAQAPQHEAGSGEITFMCSGHNESYTKKMREAFKLYNESINTN</sequence>
<evidence type="ECO:0000256" key="5">
    <source>
        <dbReference type="ARBA" id="ARBA00023235"/>
    </source>
</evidence>
<comment type="pathway">
    <text evidence="7">Cell wall biogenesis; peptidoglycan biosynthesis.</text>
</comment>
<dbReference type="InterPro" id="IPR004391">
    <property type="entry name" value="Glu_race"/>
</dbReference>
<feature type="binding site" evidence="7">
    <location>
        <begin position="39"/>
        <end position="40"/>
    </location>
    <ligand>
        <name>substrate</name>
    </ligand>
</feature>
<dbReference type="PANTHER" id="PTHR21198:SF3">
    <property type="entry name" value="GLUTAMATE RACEMASE"/>
    <property type="match status" value="1"/>
</dbReference>
<evidence type="ECO:0000256" key="7">
    <source>
        <dbReference type="HAMAP-Rule" id="MF_00258"/>
    </source>
</evidence>
<dbReference type="Pfam" id="PF01177">
    <property type="entry name" value="Asp_Glu_race"/>
    <property type="match status" value="1"/>
</dbReference>
<evidence type="ECO:0000256" key="4">
    <source>
        <dbReference type="ARBA" id="ARBA00022984"/>
    </source>
</evidence>
<comment type="similarity">
    <text evidence="7">Belongs to the aspartate/glutamate racemases family.</text>
</comment>
<dbReference type="PANTHER" id="PTHR21198">
    <property type="entry name" value="GLUTAMATE RACEMASE"/>
    <property type="match status" value="1"/>
</dbReference>
<keyword evidence="3 7" id="KW-0133">Cell shape</keyword>
<feature type="active site" description="Proton donor/acceptor" evidence="7">
    <location>
        <position position="182"/>
    </location>
</feature>
<keyword evidence="6 7" id="KW-0961">Cell wall biogenesis/degradation</keyword>
<dbReference type="SUPFAM" id="SSF53681">
    <property type="entry name" value="Aspartate/glutamate racemase"/>
    <property type="match status" value="2"/>
</dbReference>
<keyword evidence="9" id="KW-1185">Reference proteome</keyword>
<evidence type="ECO:0000256" key="1">
    <source>
        <dbReference type="ARBA" id="ARBA00001602"/>
    </source>
</evidence>
<dbReference type="PROSITE" id="PS00923">
    <property type="entry name" value="ASP_GLU_RACEMASE_1"/>
    <property type="match status" value="1"/>
</dbReference>
<dbReference type="NCBIfam" id="TIGR00067">
    <property type="entry name" value="glut_race"/>
    <property type="match status" value="1"/>
</dbReference>
<comment type="catalytic activity">
    <reaction evidence="1 7">
        <text>L-glutamate = D-glutamate</text>
        <dbReference type="Rhea" id="RHEA:12813"/>
        <dbReference type="ChEBI" id="CHEBI:29985"/>
        <dbReference type="ChEBI" id="CHEBI:29986"/>
        <dbReference type="EC" id="5.1.1.3"/>
    </reaction>
</comment>
<dbReference type="EMBL" id="JAGGLB010000003">
    <property type="protein sequence ID" value="MBP1990066.1"/>
    <property type="molecule type" value="Genomic_DNA"/>
</dbReference>
<gene>
    <name evidence="7" type="primary">murI</name>
    <name evidence="8" type="ORF">J2Z66_001664</name>
</gene>
<feature type="binding site" evidence="7">
    <location>
        <begin position="183"/>
        <end position="184"/>
    </location>
    <ligand>
        <name>substrate</name>
    </ligand>
</feature>
<dbReference type="HAMAP" id="MF_00258">
    <property type="entry name" value="Glu_racemase"/>
    <property type="match status" value="1"/>
</dbReference>
<comment type="function">
    <text evidence="7">Provides the (R)-glutamate required for cell wall biosynthesis.</text>
</comment>
<feature type="binding site" evidence="7">
    <location>
        <begin position="7"/>
        <end position="8"/>
    </location>
    <ligand>
        <name>substrate</name>
    </ligand>
</feature>
<evidence type="ECO:0000256" key="6">
    <source>
        <dbReference type="ARBA" id="ARBA00023316"/>
    </source>
</evidence>
<comment type="caution">
    <text evidence="8">The sequence shown here is derived from an EMBL/GenBank/DDBJ whole genome shotgun (WGS) entry which is preliminary data.</text>
</comment>
<evidence type="ECO:0000256" key="3">
    <source>
        <dbReference type="ARBA" id="ARBA00022960"/>
    </source>
</evidence>
<evidence type="ECO:0000313" key="8">
    <source>
        <dbReference type="EMBL" id="MBP1990066.1"/>
    </source>
</evidence>